<comment type="caution">
    <text evidence="1">The sequence shown here is derived from an EMBL/GenBank/DDBJ whole genome shotgun (WGS) entry which is preliminary data.</text>
</comment>
<organism evidence="1 2">
    <name type="scientific">Lampropedia aestuarii</name>
    <dbReference type="NCBI Taxonomy" id="2562762"/>
    <lineage>
        <taxon>Bacteria</taxon>
        <taxon>Pseudomonadati</taxon>
        <taxon>Pseudomonadota</taxon>
        <taxon>Betaproteobacteria</taxon>
        <taxon>Burkholderiales</taxon>
        <taxon>Comamonadaceae</taxon>
        <taxon>Lampropedia</taxon>
    </lineage>
</organism>
<accession>A0A4S5BU28</accession>
<evidence type="ECO:0000313" key="1">
    <source>
        <dbReference type="EMBL" id="THJ36190.1"/>
    </source>
</evidence>
<keyword evidence="2" id="KW-1185">Reference proteome</keyword>
<dbReference type="RefSeq" id="WP_136405096.1">
    <property type="nucleotide sequence ID" value="NZ_SSWX01000002.1"/>
</dbReference>
<dbReference type="Proteomes" id="UP000306236">
    <property type="component" value="Unassembled WGS sequence"/>
</dbReference>
<dbReference type="EMBL" id="SSWX01000002">
    <property type="protein sequence ID" value="THJ36190.1"/>
    <property type="molecule type" value="Genomic_DNA"/>
</dbReference>
<proteinExistence type="predicted"/>
<sequence>MEKQLLEELREIKMLCIANFIELQEIRSKLNIAETDPKDRYAYADQLGGHMAVMQEKIRGLIKAYPHFQGDLAEKS</sequence>
<name>A0A4S5BU28_9BURK</name>
<gene>
    <name evidence="1" type="ORF">E8K88_02700</name>
</gene>
<reference evidence="1 2" key="1">
    <citation type="submission" date="2019-04" db="EMBL/GenBank/DDBJ databases">
        <title>Lampropedia sp YIM MLB12 draf genome.</title>
        <authorList>
            <person name="Wang Y.-X."/>
        </authorList>
    </citation>
    <scope>NUCLEOTIDE SEQUENCE [LARGE SCALE GENOMIC DNA]</scope>
    <source>
        <strain evidence="1 2">YIM MLB12</strain>
    </source>
</reference>
<evidence type="ECO:0000313" key="2">
    <source>
        <dbReference type="Proteomes" id="UP000306236"/>
    </source>
</evidence>
<dbReference type="AlphaFoldDB" id="A0A4S5BU28"/>
<protein>
    <submittedName>
        <fullName evidence="1">Uncharacterized protein</fullName>
    </submittedName>
</protein>